<organism evidence="2 3">
    <name type="scientific">Neolentinus lepideus HHB14362 ss-1</name>
    <dbReference type="NCBI Taxonomy" id="1314782"/>
    <lineage>
        <taxon>Eukaryota</taxon>
        <taxon>Fungi</taxon>
        <taxon>Dikarya</taxon>
        <taxon>Basidiomycota</taxon>
        <taxon>Agaricomycotina</taxon>
        <taxon>Agaricomycetes</taxon>
        <taxon>Gloeophyllales</taxon>
        <taxon>Gloeophyllaceae</taxon>
        <taxon>Neolentinus</taxon>
    </lineage>
</organism>
<dbReference type="Proteomes" id="UP000076761">
    <property type="component" value="Unassembled WGS sequence"/>
</dbReference>
<feature type="transmembrane region" description="Helical" evidence="1">
    <location>
        <begin position="22"/>
        <end position="46"/>
    </location>
</feature>
<sequence>MNLGDSREAGLFKGSDLQCMSLLLYPFALSVSYLCFNLLHISIIPISDFDYS</sequence>
<evidence type="ECO:0000313" key="2">
    <source>
        <dbReference type="EMBL" id="KZT24729.1"/>
    </source>
</evidence>
<dbReference type="EMBL" id="KV425576">
    <property type="protein sequence ID" value="KZT24729.1"/>
    <property type="molecule type" value="Genomic_DNA"/>
</dbReference>
<keyword evidence="3" id="KW-1185">Reference proteome</keyword>
<evidence type="ECO:0000313" key="3">
    <source>
        <dbReference type="Proteomes" id="UP000076761"/>
    </source>
</evidence>
<proteinExistence type="predicted"/>
<dbReference type="AlphaFoldDB" id="A0A165S6B4"/>
<keyword evidence="1" id="KW-0812">Transmembrane</keyword>
<dbReference type="InParanoid" id="A0A165S6B4"/>
<keyword evidence="1" id="KW-1133">Transmembrane helix</keyword>
<keyword evidence="1" id="KW-0472">Membrane</keyword>
<evidence type="ECO:0000256" key="1">
    <source>
        <dbReference type="SAM" id="Phobius"/>
    </source>
</evidence>
<gene>
    <name evidence="2" type="ORF">NEOLEDRAFT_1134787</name>
</gene>
<accession>A0A165S6B4</accession>
<name>A0A165S6B4_9AGAM</name>
<protein>
    <submittedName>
        <fullName evidence="2">Uncharacterized protein</fullName>
    </submittedName>
</protein>
<reference evidence="2 3" key="1">
    <citation type="journal article" date="2016" name="Mol. Biol. Evol.">
        <title>Comparative Genomics of Early-Diverging Mushroom-Forming Fungi Provides Insights into the Origins of Lignocellulose Decay Capabilities.</title>
        <authorList>
            <person name="Nagy L.G."/>
            <person name="Riley R."/>
            <person name="Tritt A."/>
            <person name="Adam C."/>
            <person name="Daum C."/>
            <person name="Floudas D."/>
            <person name="Sun H."/>
            <person name="Yadav J.S."/>
            <person name="Pangilinan J."/>
            <person name="Larsson K.H."/>
            <person name="Matsuura K."/>
            <person name="Barry K."/>
            <person name="Labutti K."/>
            <person name="Kuo R."/>
            <person name="Ohm R.A."/>
            <person name="Bhattacharya S.S."/>
            <person name="Shirouzu T."/>
            <person name="Yoshinaga Y."/>
            <person name="Martin F.M."/>
            <person name="Grigoriev I.V."/>
            <person name="Hibbett D.S."/>
        </authorList>
    </citation>
    <scope>NUCLEOTIDE SEQUENCE [LARGE SCALE GENOMIC DNA]</scope>
    <source>
        <strain evidence="2 3">HHB14362 ss-1</strain>
    </source>
</reference>